<dbReference type="AlphaFoldDB" id="A0A2T7SMM8"/>
<reference evidence="2 3" key="1">
    <citation type="submission" date="2013-12" db="EMBL/GenBank/DDBJ databases">
        <title>Annotated genome of Streptomyces scopuliridis.</title>
        <authorList>
            <person name="Olson J.B."/>
        </authorList>
    </citation>
    <scope>NUCLEOTIDE SEQUENCE [LARGE SCALE GENOMIC DNA]</scope>
    <source>
        <strain evidence="2 3">RB72</strain>
    </source>
</reference>
<evidence type="ECO:0000256" key="1">
    <source>
        <dbReference type="SAM" id="MobiDB-lite"/>
    </source>
</evidence>
<feature type="compositionally biased region" description="Basic and acidic residues" evidence="1">
    <location>
        <begin position="215"/>
        <end position="224"/>
    </location>
</feature>
<feature type="region of interest" description="Disordered" evidence="1">
    <location>
        <begin position="162"/>
        <end position="234"/>
    </location>
</feature>
<proteinExistence type="predicted"/>
<feature type="region of interest" description="Disordered" evidence="1">
    <location>
        <begin position="57"/>
        <end position="76"/>
    </location>
</feature>
<keyword evidence="3" id="KW-1185">Reference proteome</keyword>
<comment type="caution">
    <text evidence="2">The sequence shown here is derived from an EMBL/GenBank/DDBJ whole genome shotgun (WGS) entry which is preliminary data.</text>
</comment>
<name>A0A2T7SMM8_9ACTN</name>
<protein>
    <submittedName>
        <fullName evidence="2">Uncharacterized protein</fullName>
    </submittedName>
</protein>
<feature type="compositionally biased region" description="Basic and acidic residues" evidence="1">
    <location>
        <begin position="162"/>
        <end position="196"/>
    </location>
</feature>
<accession>A0A2T7SMM8</accession>
<evidence type="ECO:0000313" key="3">
    <source>
        <dbReference type="Proteomes" id="UP000245992"/>
    </source>
</evidence>
<gene>
    <name evidence="2" type="ORF">Y717_14360</name>
</gene>
<dbReference type="Pfam" id="PF19594">
    <property type="entry name" value="DUF6099"/>
    <property type="match status" value="1"/>
</dbReference>
<evidence type="ECO:0000313" key="2">
    <source>
        <dbReference type="EMBL" id="PVE04099.1"/>
    </source>
</evidence>
<sequence length="234" mass="25176">MDAERLIGVSRHALAGSTDEWDVIAEAWQAQSLARAIGVQLALNGPKELKSDARELAEGGGRDCGPPYGPPDGLSGLPDRPGPRIGRIRAGQLSGVADIRAALTGLGALLGEVGIALVAVACATDEEGMYWQCIDAIDAVDEAGDRVGVMLRRLVARDREREREWARQREERQLGLEWQRQRERESRIGRDGKGEPCPKVQDGGHGSSNLHRAPARGELRDTADRGQGLRGPGV</sequence>
<dbReference type="EMBL" id="AZSP01000396">
    <property type="protein sequence ID" value="PVE04099.1"/>
    <property type="molecule type" value="Genomic_DNA"/>
</dbReference>
<dbReference type="InterPro" id="IPR046081">
    <property type="entry name" value="DUF6099"/>
</dbReference>
<dbReference type="STRING" id="1440053.GCA_000718095_01068"/>
<dbReference type="Proteomes" id="UP000245992">
    <property type="component" value="Unassembled WGS sequence"/>
</dbReference>
<organism evidence="2 3">
    <name type="scientific">Streptomyces scopuliridis RB72</name>
    <dbReference type="NCBI Taxonomy" id="1440053"/>
    <lineage>
        <taxon>Bacteria</taxon>
        <taxon>Bacillati</taxon>
        <taxon>Actinomycetota</taxon>
        <taxon>Actinomycetes</taxon>
        <taxon>Kitasatosporales</taxon>
        <taxon>Streptomycetaceae</taxon>
        <taxon>Streptomyces</taxon>
    </lineage>
</organism>